<proteinExistence type="predicted"/>
<name>A0ABP1CQT9_9APHY</name>
<keyword evidence="1" id="KW-1133">Transmembrane helix</keyword>
<keyword evidence="1" id="KW-0472">Membrane</keyword>
<dbReference type="Proteomes" id="UP001497453">
    <property type="component" value="Chromosome 10"/>
</dbReference>
<accession>A0ABP1CQT9</accession>
<protein>
    <submittedName>
        <fullName evidence="2">Uncharacterized protein</fullName>
    </submittedName>
</protein>
<gene>
    <name evidence="2" type="ORF">GFSPODELE1_LOCUS1978</name>
</gene>
<keyword evidence="1" id="KW-0812">Transmembrane</keyword>
<dbReference type="EMBL" id="OZ037953">
    <property type="protein sequence ID" value="CAL1698060.1"/>
    <property type="molecule type" value="Genomic_DNA"/>
</dbReference>
<evidence type="ECO:0000313" key="2">
    <source>
        <dbReference type="EMBL" id="CAL1698060.1"/>
    </source>
</evidence>
<feature type="transmembrane region" description="Helical" evidence="1">
    <location>
        <begin position="111"/>
        <end position="130"/>
    </location>
</feature>
<evidence type="ECO:0000313" key="3">
    <source>
        <dbReference type="Proteomes" id="UP001497453"/>
    </source>
</evidence>
<organism evidence="2 3">
    <name type="scientific">Somion occarium</name>
    <dbReference type="NCBI Taxonomy" id="3059160"/>
    <lineage>
        <taxon>Eukaryota</taxon>
        <taxon>Fungi</taxon>
        <taxon>Dikarya</taxon>
        <taxon>Basidiomycota</taxon>
        <taxon>Agaricomycotina</taxon>
        <taxon>Agaricomycetes</taxon>
        <taxon>Polyporales</taxon>
        <taxon>Cerrenaceae</taxon>
        <taxon>Somion</taxon>
    </lineage>
</organism>
<evidence type="ECO:0000256" key="1">
    <source>
        <dbReference type="SAM" id="Phobius"/>
    </source>
</evidence>
<reference evidence="3" key="1">
    <citation type="submission" date="2024-04" db="EMBL/GenBank/DDBJ databases">
        <authorList>
            <person name="Shaw F."/>
            <person name="Minotto A."/>
        </authorList>
    </citation>
    <scope>NUCLEOTIDE SEQUENCE [LARGE SCALE GENOMIC DNA]</scope>
</reference>
<keyword evidence="3" id="KW-1185">Reference proteome</keyword>
<sequence>MASTLQSLGRTVREYFLQDPSHATIFVPILLGEALEDYNFRTLLSISTSNSTQELERIKRTLEQNFPSLTVSSNDKACGYCKPCMEDRSYIELHGRIVGALTATQDVDTLVNLRFILVVIIIHSLGHAFAAGNPRPMKKEGFPFYNSHYLLLSKDIAEPGFFAEEGIFGYHRHRVQE</sequence>